<dbReference type="RefSeq" id="WP_108023632.1">
    <property type="nucleotide sequence ID" value="NZ_QBKR01000012.1"/>
</dbReference>
<dbReference type="Proteomes" id="UP000244240">
    <property type="component" value="Unassembled WGS sequence"/>
</dbReference>
<name>A0A2T6BTI6_9BACL</name>
<evidence type="ECO:0000313" key="3">
    <source>
        <dbReference type="Proteomes" id="UP000244240"/>
    </source>
</evidence>
<dbReference type="AlphaFoldDB" id="A0A2T6BTI6"/>
<dbReference type="OrthoDB" id="2970588at2"/>
<gene>
    <name evidence="2" type="ORF">C8P63_11241</name>
</gene>
<organism evidence="2 3">
    <name type="scientific">Melghirimyces profundicolus</name>
    <dbReference type="NCBI Taxonomy" id="1242148"/>
    <lineage>
        <taxon>Bacteria</taxon>
        <taxon>Bacillati</taxon>
        <taxon>Bacillota</taxon>
        <taxon>Bacilli</taxon>
        <taxon>Bacillales</taxon>
        <taxon>Thermoactinomycetaceae</taxon>
        <taxon>Melghirimyces</taxon>
    </lineage>
</organism>
<feature type="region of interest" description="Disordered" evidence="1">
    <location>
        <begin position="132"/>
        <end position="161"/>
    </location>
</feature>
<evidence type="ECO:0000256" key="1">
    <source>
        <dbReference type="SAM" id="MobiDB-lite"/>
    </source>
</evidence>
<sequence>MFLHGIPYVHLVKQFPVLEADGKKDRKSASQKSDARHLVRQMGFEPIHLLRTGPGYALVECVRECLRYGDTVLAFSGLPYPRIQLSRHEWGVPRLEMGCASWILTTRDSAAGWLKRHLPRVPVLMWEEAGREGSRRDVGGSGRKRDRLSGDPDRSGPCWIS</sequence>
<dbReference type="EMBL" id="QBKR01000012">
    <property type="protein sequence ID" value="PTX59346.1"/>
    <property type="molecule type" value="Genomic_DNA"/>
</dbReference>
<reference evidence="2 3" key="1">
    <citation type="submission" date="2018-04" db="EMBL/GenBank/DDBJ databases">
        <title>Genomic Encyclopedia of Archaeal and Bacterial Type Strains, Phase II (KMG-II): from individual species to whole genera.</title>
        <authorList>
            <person name="Goeker M."/>
        </authorList>
    </citation>
    <scope>NUCLEOTIDE SEQUENCE [LARGE SCALE GENOMIC DNA]</scope>
    <source>
        <strain evidence="2 3">DSM 45787</strain>
    </source>
</reference>
<comment type="caution">
    <text evidence="2">The sequence shown here is derived from an EMBL/GenBank/DDBJ whole genome shotgun (WGS) entry which is preliminary data.</text>
</comment>
<accession>A0A2T6BTI6</accession>
<proteinExistence type="predicted"/>
<evidence type="ECO:0000313" key="2">
    <source>
        <dbReference type="EMBL" id="PTX59346.1"/>
    </source>
</evidence>
<protein>
    <submittedName>
        <fullName evidence="2">Uncharacterized protein</fullName>
    </submittedName>
</protein>
<keyword evidence="3" id="KW-1185">Reference proteome</keyword>